<dbReference type="GO" id="GO:0016853">
    <property type="term" value="F:isomerase activity"/>
    <property type="evidence" value="ECO:0007669"/>
    <property type="project" value="UniProtKB-KW"/>
</dbReference>
<dbReference type="PANTHER" id="PTHR48090:SF7">
    <property type="entry name" value="RFBJ PROTEIN"/>
    <property type="match status" value="1"/>
</dbReference>
<feature type="domain" description="Glycosyltransferase 2-like" evidence="2">
    <location>
        <begin position="7"/>
        <end position="153"/>
    </location>
</feature>
<dbReference type="Pfam" id="PF00535">
    <property type="entry name" value="Glycos_transf_2"/>
    <property type="match status" value="1"/>
</dbReference>
<evidence type="ECO:0000259" key="2">
    <source>
        <dbReference type="Pfam" id="PF00535"/>
    </source>
</evidence>
<dbReference type="RefSeq" id="WP_420540727.1">
    <property type="nucleotide sequence ID" value="NZ_BAAAVE010000030.1"/>
</dbReference>
<dbReference type="SUPFAM" id="SSF53448">
    <property type="entry name" value="Nucleotide-diphospho-sugar transferases"/>
    <property type="match status" value="1"/>
</dbReference>
<evidence type="ECO:0000313" key="4">
    <source>
        <dbReference type="Proteomes" id="UP001320766"/>
    </source>
</evidence>
<organism evidence="3 4">
    <name type="scientific">Nonomuraea roseoviolacea subsp. carminata</name>
    <dbReference type="NCBI Taxonomy" id="160689"/>
    <lineage>
        <taxon>Bacteria</taxon>
        <taxon>Bacillati</taxon>
        <taxon>Actinomycetota</taxon>
        <taxon>Actinomycetes</taxon>
        <taxon>Streptosporangiales</taxon>
        <taxon>Streptosporangiaceae</taxon>
        <taxon>Nonomuraea</taxon>
    </lineage>
</organism>
<reference evidence="3 4" key="1">
    <citation type="submission" date="2022-06" db="EMBL/GenBank/DDBJ databases">
        <title>Sequencing the genomes of 1000 actinobacteria strains.</title>
        <authorList>
            <person name="Klenk H.-P."/>
        </authorList>
    </citation>
    <scope>NUCLEOTIDE SEQUENCE [LARGE SCALE GENOMIC DNA]</scope>
    <source>
        <strain evidence="3 4">DSM 44170</strain>
    </source>
</reference>
<evidence type="ECO:0000313" key="3">
    <source>
        <dbReference type="EMBL" id="MCP2350255.1"/>
    </source>
</evidence>
<dbReference type="EMBL" id="JAMZEC010000001">
    <property type="protein sequence ID" value="MCP2350255.1"/>
    <property type="molecule type" value="Genomic_DNA"/>
</dbReference>
<name>A0ABT1K8D0_9ACTN</name>
<gene>
    <name evidence="3" type="ORF">HD595_006377</name>
</gene>
<proteinExistence type="inferred from homology"/>
<sequence>MDVTVEVILPCLNEEAALGWVLGRMPDGYRAVVVDNGSTDRSAEVARDLGARVVGEPRRGFGAACHAGLLAASAEVVCFMDADASLDPRQLPRVAEPVMEGAADLVLGARRPRAAGVWPWHARLGNAVIARGLRRRTGAPLHDLGPMRAVRRSELLALGLNDRRFGYPLEMVLRAAAAGWRIAEVEVDYLRRAGRSKVTGTVLGTLRAASDMRRVMAGHM</sequence>
<dbReference type="Gene3D" id="3.90.550.10">
    <property type="entry name" value="Spore Coat Polysaccharide Biosynthesis Protein SpsA, Chain A"/>
    <property type="match status" value="1"/>
</dbReference>
<dbReference type="EC" id="5.1.3.25" evidence="3"/>
<dbReference type="CDD" id="cd04179">
    <property type="entry name" value="DPM_DPG-synthase_like"/>
    <property type="match status" value="1"/>
</dbReference>
<keyword evidence="3" id="KW-0413">Isomerase</keyword>
<comment type="similarity">
    <text evidence="1">Belongs to the glycosyltransferase 2 family.</text>
</comment>
<evidence type="ECO:0000256" key="1">
    <source>
        <dbReference type="ARBA" id="ARBA00006739"/>
    </source>
</evidence>
<dbReference type="PANTHER" id="PTHR48090">
    <property type="entry name" value="UNDECAPRENYL-PHOSPHATE 4-DEOXY-4-FORMAMIDO-L-ARABINOSE TRANSFERASE-RELATED"/>
    <property type="match status" value="1"/>
</dbReference>
<keyword evidence="4" id="KW-1185">Reference proteome</keyword>
<dbReference type="InterPro" id="IPR001173">
    <property type="entry name" value="Glyco_trans_2-like"/>
</dbReference>
<dbReference type="Proteomes" id="UP001320766">
    <property type="component" value="Unassembled WGS sequence"/>
</dbReference>
<protein>
    <submittedName>
        <fullName evidence="3">dTDP-L-rhamnose 4-epimerase</fullName>
        <ecNumber evidence="3">5.1.3.25</ecNumber>
    </submittedName>
</protein>
<dbReference type="InterPro" id="IPR029044">
    <property type="entry name" value="Nucleotide-diphossugar_trans"/>
</dbReference>
<accession>A0ABT1K8D0</accession>
<comment type="caution">
    <text evidence="3">The sequence shown here is derived from an EMBL/GenBank/DDBJ whole genome shotgun (WGS) entry which is preliminary data.</text>
</comment>
<dbReference type="InterPro" id="IPR050256">
    <property type="entry name" value="Glycosyltransferase_2"/>
</dbReference>